<dbReference type="InterPro" id="IPR001680">
    <property type="entry name" value="WD40_rpt"/>
</dbReference>
<protein>
    <recommendedName>
        <fullName evidence="5">Ubiquitin-like domain-containing protein</fullName>
    </recommendedName>
</protein>
<evidence type="ECO:0000256" key="1">
    <source>
        <dbReference type="ARBA" id="ARBA00004229"/>
    </source>
</evidence>
<dbReference type="Gene3D" id="2.130.10.10">
    <property type="entry name" value="YVTN repeat-like/Quinoprotein amine dehydrogenase"/>
    <property type="match status" value="5"/>
</dbReference>
<feature type="repeat" description="WD" evidence="4">
    <location>
        <begin position="1285"/>
        <end position="1327"/>
    </location>
</feature>
<keyword evidence="2 4" id="KW-0853">WD repeat</keyword>
<dbReference type="Pfam" id="PF24883">
    <property type="entry name" value="NPHP3_N"/>
    <property type="match status" value="1"/>
</dbReference>
<dbReference type="GO" id="GO:0009507">
    <property type="term" value="C:chloroplast"/>
    <property type="evidence" value="ECO:0007669"/>
    <property type="project" value="UniProtKB-SubCell"/>
</dbReference>
<proteinExistence type="predicted"/>
<feature type="repeat" description="WD" evidence="4">
    <location>
        <begin position="1457"/>
        <end position="1499"/>
    </location>
</feature>
<feature type="repeat" description="WD" evidence="4">
    <location>
        <begin position="1242"/>
        <end position="1284"/>
    </location>
</feature>
<reference evidence="6" key="1">
    <citation type="submission" date="2021-01" db="EMBL/GenBank/DDBJ databases">
        <authorList>
            <person name="Corre E."/>
            <person name="Pelletier E."/>
            <person name="Niang G."/>
            <person name="Scheremetjew M."/>
            <person name="Finn R."/>
            <person name="Kale V."/>
            <person name="Holt S."/>
            <person name="Cochrane G."/>
            <person name="Meng A."/>
            <person name="Brown T."/>
            <person name="Cohen L."/>
        </authorList>
    </citation>
    <scope>NUCLEOTIDE SEQUENCE</scope>
    <source>
        <strain evidence="6">CCMP 2712</strain>
    </source>
</reference>
<dbReference type="EMBL" id="HBKN01051980">
    <property type="protein sequence ID" value="CAE2342659.1"/>
    <property type="molecule type" value="Transcribed_RNA"/>
</dbReference>
<dbReference type="PROSITE" id="PS50082">
    <property type="entry name" value="WD_REPEATS_2"/>
    <property type="match status" value="11"/>
</dbReference>
<dbReference type="InterPro" id="IPR029071">
    <property type="entry name" value="Ubiquitin-like_domsf"/>
</dbReference>
<feature type="repeat" description="WD" evidence="4">
    <location>
        <begin position="1370"/>
        <end position="1411"/>
    </location>
</feature>
<dbReference type="SMART" id="SM00320">
    <property type="entry name" value="WD40"/>
    <property type="match status" value="11"/>
</dbReference>
<sequence>MQLFVVGCGQTRVITVDPSSSVSTLKEKLQDQQEELCNLQVWLTHAGRGLHDSRTLTEIGLINGSTLFAAYKSLGGGCGPSRLFSADAKKQRGKGRHRSSRLRSLSIFDERDLDEGSKVAAQRLAFLEMAEQIATDSSDINLESVPGFEIPRVLREGWREMLRPVSDEPSVPHEVSEEGWILRGLVGGDQASSSKALTSSFGVRVFVTSLEDSEWERNFVRKDLVPFWQEMARLNGVYLDVCENRWGIDVDFSNAHSFEEISLNELDLSQRRSLRFCHILIVGQKYGIRSFPTRIAKQRFEDLLKTIDNAHDKKLLKEFFALDINQEQVERFDGGIGKGPSYVLQLNKIDENWRRTFERIRIILSNAARMISSIDSSHGGGRIKDDDMKMMMLGMMEREFTHGDVRQEVYMTNLERVVFNRKILGLDAAKVSHPAFKIFVDVNESGMIDVDSQQMLSKFLDSMPGALERHEYLVNDWNEMSGLNPLESLEHANYLKKLCDEMCSVVSNLILDAARARRRCHNHVVEEVKTHLNFVTEEAQRFCSNPDTDHMIDNLRKYLDLTTINSDNHIFYISGPQGSGKTALMCKVAKEAINANTSGCVVVRVVGASNRSKTQMGLLKSICQQLRSAYSRTDEDFSVITFRDVVAYFRKAINDWPSQVCPLTMFIDGVDELDQRYSGSHLNWIPLGPLPDCVRMVLSFGKPENHHDQSHRKSLPLLSGHPNKLILEGVSDAKAFLSCCLKREGRKITNEQWSEVSDAFNRREDMVCSTFWLSLVASTVQDWPSFGGVVHAINPSVIGLLVDFFEGLQVKHGRELVRSSLAFIALAGPQYLDETELFHLLSLDDDALAEAYFWAVPHVRVIPPFLVKSLLHDLRHHLYRFSDGDHMKCVAYRNEKLAEVVETWLFGTSRGFKDKIERHSQLADYFDGTWSKRRKPYTGQLLKLLKDTFNELKGDRLVPRQPIVLYGTIFSPPGERVLNYRRIHVLVHHLIACRDERRAVAELCSLEYMTAKMLADGVVELLRECSHALKVFPDSVVALHEVKGFIGRNLEIWHAPPCHNVSFQLAFQEPDRSAVLRCFRESEVFSGNFGSMLFVDWLNKPLVSHPCTLTVQEHEDAVMAVAISPSGKLLASCSTDGTVVICSSTTGDVRAVIRGHSAQVSSVSFSPNSDLLASVGWDQRMCMWSTSTWSKQGDAHSFTSNLNTASFSSNSSYIAVAGGELGGSEEAIFVSYAKTGELKATLAGHQAGITCVQFHPRDEQLLASSSYDETVRVWNLSTHRQLIAYTKHADWVRAVCFNPSSSSELASAGEDRVVRVWDFHSGEDRLVLRGHAREVHAVAWTRCGGFLVSGSEDKSIRVWSSKGGEVHAILRGHEKGINSLCFNHNGKILVSGSSDRAVKVWVVDKDRQVVEEEEAHAGRVYKIAFNPQDPTVVASCSADKTIQVWNFETGAATSAGLGGHTDYVLDVAFSPHDPNLLASCSSDTTIRLWDVQKFRVILPPLTGHSGAVCCLLFHPSDPAVLASGSSDRTIRVWSVTGGHLRRTLRGHDSGVASLACSLSNPNLLASGGQDGRIKLWHFLEGSPAGVDLVGHEGSVNHLRFTEAASRLISCCQGGRVSLWDVSSFSCLLRWDSKAQLTWTSEKFVLACEQGNIMVYNLPSGPEASWSPRAFFKSPNAIVAIACSGDQVCVADESRKLLRMRLTRDGSRRRLL</sequence>
<comment type="subcellular location">
    <subcellularLocation>
        <location evidence="1">Plastid</location>
        <location evidence="1">Chloroplast</location>
    </subcellularLocation>
</comment>
<dbReference type="PANTHER" id="PTHR19848">
    <property type="entry name" value="WD40 REPEAT PROTEIN"/>
    <property type="match status" value="1"/>
</dbReference>
<evidence type="ECO:0000313" key="6">
    <source>
        <dbReference type="EMBL" id="CAE2342659.1"/>
    </source>
</evidence>
<accession>A0A7S4PR88</accession>
<evidence type="ECO:0000256" key="2">
    <source>
        <dbReference type="ARBA" id="ARBA00022574"/>
    </source>
</evidence>
<dbReference type="InterPro" id="IPR020472">
    <property type="entry name" value="WD40_PAC1"/>
</dbReference>
<dbReference type="PROSITE" id="PS50053">
    <property type="entry name" value="UBIQUITIN_2"/>
    <property type="match status" value="1"/>
</dbReference>
<dbReference type="InterPro" id="IPR015943">
    <property type="entry name" value="WD40/YVTN_repeat-like_dom_sf"/>
</dbReference>
<keyword evidence="3" id="KW-0677">Repeat</keyword>
<name>A0A7S4PR88_GUITH</name>
<dbReference type="CDD" id="cd17039">
    <property type="entry name" value="Ubl_ubiquitin_like"/>
    <property type="match status" value="1"/>
</dbReference>
<feature type="repeat" description="WD" evidence="4">
    <location>
        <begin position="1501"/>
        <end position="1543"/>
    </location>
</feature>
<dbReference type="PRINTS" id="PR00320">
    <property type="entry name" value="GPROTEINBRPT"/>
</dbReference>
<dbReference type="PANTHER" id="PTHR19848:SF8">
    <property type="entry name" value="F-BOX AND WD REPEAT DOMAIN CONTAINING 7"/>
    <property type="match status" value="1"/>
</dbReference>
<dbReference type="SUPFAM" id="SSF54236">
    <property type="entry name" value="Ubiquitin-like"/>
    <property type="match status" value="1"/>
</dbReference>
<dbReference type="InterPro" id="IPR056884">
    <property type="entry name" value="NPHP3-like_N"/>
</dbReference>
<dbReference type="Pfam" id="PF00240">
    <property type="entry name" value="ubiquitin"/>
    <property type="match status" value="1"/>
</dbReference>
<dbReference type="SUPFAM" id="SSF52540">
    <property type="entry name" value="P-loop containing nucleoside triphosphate hydrolases"/>
    <property type="match status" value="1"/>
</dbReference>
<evidence type="ECO:0000259" key="5">
    <source>
        <dbReference type="PROSITE" id="PS50053"/>
    </source>
</evidence>
<dbReference type="Gene3D" id="1.25.40.370">
    <property type="match status" value="1"/>
</dbReference>
<dbReference type="InterPro" id="IPR019775">
    <property type="entry name" value="WD40_repeat_CS"/>
</dbReference>
<feature type="repeat" description="WD" evidence="4">
    <location>
        <begin position="1153"/>
        <end position="1188"/>
    </location>
</feature>
<dbReference type="InterPro" id="IPR000626">
    <property type="entry name" value="Ubiquitin-like_dom"/>
</dbReference>
<evidence type="ECO:0000256" key="4">
    <source>
        <dbReference type="PROSITE-ProRule" id="PRU00221"/>
    </source>
</evidence>
<dbReference type="Gene3D" id="3.10.20.90">
    <property type="entry name" value="Phosphatidylinositol 3-kinase Catalytic Subunit, Chain A, domain 1"/>
    <property type="match status" value="1"/>
</dbReference>
<dbReference type="SUPFAM" id="SSF50978">
    <property type="entry name" value="WD40 repeat-like"/>
    <property type="match status" value="2"/>
</dbReference>
<feature type="repeat" description="WD" evidence="4">
    <location>
        <begin position="1328"/>
        <end position="1369"/>
    </location>
</feature>
<feature type="repeat" description="WD" evidence="4">
    <location>
        <begin position="1413"/>
        <end position="1455"/>
    </location>
</feature>
<feature type="repeat" description="WD" evidence="4">
    <location>
        <begin position="1111"/>
        <end position="1141"/>
    </location>
</feature>
<organism evidence="6">
    <name type="scientific">Guillardia theta</name>
    <name type="common">Cryptophyte</name>
    <name type="synonym">Cryptomonas phi</name>
    <dbReference type="NCBI Taxonomy" id="55529"/>
    <lineage>
        <taxon>Eukaryota</taxon>
        <taxon>Cryptophyceae</taxon>
        <taxon>Pyrenomonadales</taxon>
        <taxon>Geminigeraceae</taxon>
        <taxon>Guillardia</taxon>
    </lineage>
</organism>
<dbReference type="Gene3D" id="3.40.50.300">
    <property type="entry name" value="P-loop containing nucleotide triphosphate hydrolases"/>
    <property type="match status" value="1"/>
</dbReference>
<feature type="repeat" description="WD" evidence="4">
    <location>
        <begin position="1588"/>
        <end position="1629"/>
    </location>
</feature>
<dbReference type="SMART" id="SM00213">
    <property type="entry name" value="UBQ"/>
    <property type="match status" value="1"/>
</dbReference>
<dbReference type="SUPFAM" id="SSF117289">
    <property type="entry name" value="Nucleoporin domain"/>
    <property type="match status" value="1"/>
</dbReference>
<dbReference type="CDD" id="cd00200">
    <property type="entry name" value="WD40"/>
    <property type="match status" value="2"/>
</dbReference>
<gene>
    <name evidence="6" type="ORF">GTHE00462_LOCUS40571</name>
</gene>
<dbReference type="InterPro" id="IPR027417">
    <property type="entry name" value="P-loop_NTPase"/>
</dbReference>
<dbReference type="PROSITE" id="PS00678">
    <property type="entry name" value="WD_REPEATS_1"/>
    <property type="match status" value="4"/>
</dbReference>
<evidence type="ECO:0000256" key="3">
    <source>
        <dbReference type="ARBA" id="ARBA00022737"/>
    </source>
</evidence>
<dbReference type="PROSITE" id="PS50294">
    <property type="entry name" value="WD_REPEATS_REGION"/>
    <property type="match status" value="11"/>
</dbReference>
<feature type="domain" description="Ubiquitin-like" evidence="5">
    <location>
        <begin position="1"/>
        <end position="76"/>
    </location>
</feature>
<dbReference type="Pfam" id="PF00400">
    <property type="entry name" value="WD40"/>
    <property type="match status" value="11"/>
</dbReference>
<feature type="repeat" description="WD" evidence="4">
    <location>
        <begin position="1544"/>
        <end position="1586"/>
    </location>
</feature>
<dbReference type="InterPro" id="IPR036322">
    <property type="entry name" value="WD40_repeat_dom_sf"/>
</dbReference>